<evidence type="ECO:0000313" key="8">
    <source>
        <dbReference type="Ensembl" id="ENSCSAVP00000003877.1"/>
    </source>
</evidence>
<dbReference type="GO" id="GO:0005576">
    <property type="term" value="C:extracellular region"/>
    <property type="evidence" value="ECO:0007669"/>
    <property type="project" value="InterPro"/>
</dbReference>
<dbReference type="SUPFAM" id="SSF55797">
    <property type="entry name" value="PR-1-like"/>
    <property type="match status" value="1"/>
</dbReference>
<keyword evidence="9" id="KW-1185">Reference proteome</keyword>
<dbReference type="SMART" id="SM00209">
    <property type="entry name" value="TSP1"/>
    <property type="match status" value="4"/>
</dbReference>
<dbReference type="InterPro" id="IPR035940">
    <property type="entry name" value="CAP_sf"/>
</dbReference>
<proteinExistence type="predicted"/>
<sequence>RWSIDAPDAPPTGVKKSSAPGQLVSSPGTNLPVTTAIRDALVAAHNNARRTVTPTATNMRLMTWDASLATLATSYAARCLFAHNKNRRNERYHPVGENIYISSGSPYNVAYGRNAVEAWDGERVYYNYQTKTCTPNKMCGHYTQVVWADTFKVGCGVASCPTVNVRGRVWNDATILICNYGPGGNYINSFPYESGRSCTNCHSSDTCNNKLCTNTGRDSLVVPAASWMSWTSWSACSTTCGYGGTRRRSRECNTFVSKDCGSPAKEFEFFCASTQCGSTTSTSTSGANWRSWTSWTACSATCGGGRRERTRSCSSGRLQDCTGYNQQLLDCNRRPCPSWNNWRGWGSCSVTCGGGRKVRTRACNTGSDADCSGSPQASQPCNTNACPTGWSTWSSWSRCSTTCGGGIRTRNRGCQALSSSQCPGPRRERGPCNTQSCSAASGWSSWSAWSACSHTCGPSTSSSTRSCPSSVTC</sequence>
<dbReference type="OMA" id="RECNTFV"/>
<evidence type="ECO:0000256" key="1">
    <source>
        <dbReference type="ARBA" id="ARBA00004613"/>
    </source>
</evidence>
<keyword evidence="5" id="KW-1015">Disulfide bond</keyword>
<dbReference type="SUPFAM" id="SSF82895">
    <property type="entry name" value="TSP-1 type 1 repeat"/>
    <property type="match status" value="4"/>
</dbReference>
<protein>
    <recommendedName>
        <fullName evidence="7">SCP domain-containing protein</fullName>
    </recommendedName>
</protein>
<dbReference type="PROSITE" id="PS01010">
    <property type="entry name" value="CRISP_2"/>
    <property type="match status" value="1"/>
</dbReference>
<keyword evidence="3" id="KW-0732">Signal</keyword>
<dbReference type="PROSITE" id="PS50092">
    <property type="entry name" value="TSP1"/>
    <property type="match status" value="5"/>
</dbReference>
<dbReference type="InterPro" id="IPR052065">
    <property type="entry name" value="Compl_asym_regulator"/>
</dbReference>
<feature type="compositionally biased region" description="Polar residues" evidence="6">
    <location>
        <begin position="19"/>
        <end position="29"/>
    </location>
</feature>
<evidence type="ECO:0000256" key="3">
    <source>
        <dbReference type="ARBA" id="ARBA00022729"/>
    </source>
</evidence>
<dbReference type="STRING" id="51511.ENSCSAVP00000003877"/>
<keyword evidence="4" id="KW-0677">Repeat</keyword>
<keyword evidence="2" id="KW-0964">Secreted</keyword>
<dbReference type="Gene3D" id="2.20.100.10">
    <property type="entry name" value="Thrombospondin type-1 (TSP1) repeat"/>
    <property type="match status" value="5"/>
</dbReference>
<feature type="region of interest" description="Disordered" evidence="6">
    <location>
        <begin position="1"/>
        <end position="29"/>
    </location>
</feature>
<dbReference type="Gene3D" id="3.40.33.10">
    <property type="entry name" value="CAP"/>
    <property type="match status" value="1"/>
</dbReference>
<accession>H2YEX9</accession>
<dbReference type="FunFam" id="3.40.33.10:FF:000045">
    <property type="entry name" value="GLIPR1-like protein 1"/>
    <property type="match status" value="1"/>
</dbReference>
<evidence type="ECO:0000256" key="2">
    <source>
        <dbReference type="ARBA" id="ARBA00022525"/>
    </source>
</evidence>
<dbReference type="Proteomes" id="UP000007875">
    <property type="component" value="Unassembled WGS sequence"/>
</dbReference>
<evidence type="ECO:0000259" key="7">
    <source>
        <dbReference type="SMART" id="SM00198"/>
    </source>
</evidence>
<reference evidence="9" key="1">
    <citation type="submission" date="2003-08" db="EMBL/GenBank/DDBJ databases">
        <authorList>
            <person name="Birren B."/>
            <person name="Nusbaum C."/>
            <person name="Abebe A."/>
            <person name="Abouelleil A."/>
            <person name="Adekoya E."/>
            <person name="Ait-zahra M."/>
            <person name="Allen N."/>
            <person name="Allen T."/>
            <person name="An P."/>
            <person name="Anderson M."/>
            <person name="Anderson S."/>
            <person name="Arachchi H."/>
            <person name="Armbruster J."/>
            <person name="Bachantsang P."/>
            <person name="Baldwin J."/>
            <person name="Barry A."/>
            <person name="Bayul T."/>
            <person name="Blitshsteyn B."/>
            <person name="Bloom T."/>
            <person name="Blye J."/>
            <person name="Boguslavskiy L."/>
            <person name="Borowsky M."/>
            <person name="Boukhgalter B."/>
            <person name="Brunache A."/>
            <person name="Butler J."/>
            <person name="Calixte N."/>
            <person name="Calvo S."/>
            <person name="Camarata J."/>
            <person name="Campo K."/>
            <person name="Chang J."/>
            <person name="Cheshatsang Y."/>
            <person name="Citroen M."/>
            <person name="Collymore A."/>
            <person name="Considine T."/>
            <person name="Cook A."/>
            <person name="Cooke P."/>
            <person name="Corum B."/>
            <person name="Cuomo C."/>
            <person name="David R."/>
            <person name="Dawoe T."/>
            <person name="Degray S."/>
            <person name="Dodge S."/>
            <person name="Dooley K."/>
            <person name="Dorje P."/>
            <person name="Dorjee K."/>
            <person name="Dorris L."/>
            <person name="Duffey N."/>
            <person name="Dupes A."/>
            <person name="Elkins T."/>
            <person name="Engels R."/>
            <person name="Erickson J."/>
            <person name="Farina A."/>
            <person name="Faro S."/>
            <person name="Ferreira P."/>
            <person name="Fischer H."/>
            <person name="Fitzgerald M."/>
            <person name="Foley K."/>
            <person name="Gage D."/>
            <person name="Galagan J."/>
            <person name="Gearin G."/>
            <person name="Gnerre S."/>
            <person name="Gnirke A."/>
            <person name="Goyette A."/>
            <person name="Graham J."/>
            <person name="Grandbois E."/>
            <person name="Gyaltsen K."/>
            <person name="Hafez N."/>
            <person name="Hagopian D."/>
            <person name="Hagos B."/>
            <person name="Hall J."/>
            <person name="Hatcher B."/>
            <person name="Heller A."/>
            <person name="Higgins H."/>
            <person name="Honan T."/>
            <person name="Horn A."/>
            <person name="Houde N."/>
            <person name="Hughes L."/>
            <person name="Hulme W."/>
            <person name="Husby E."/>
            <person name="Iliev I."/>
            <person name="Jaffe D."/>
            <person name="Jones C."/>
            <person name="Kamal M."/>
            <person name="Kamat A."/>
            <person name="Kamvysselis M."/>
            <person name="Karlsson E."/>
            <person name="Kells C."/>
            <person name="Kieu A."/>
            <person name="Kisner P."/>
            <person name="Kodira C."/>
            <person name="Kulbokas E."/>
            <person name="Labutti K."/>
            <person name="Lama D."/>
            <person name="Landers T."/>
            <person name="Leger J."/>
            <person name="Levine S."/>
            <person name="Lewis D."/>
            <person name="Lewis T."/>
            <person name="Lindblad-toh K."/>
            <person name="Liu X."/>
            <person name="Lokyitsang T."/>
            <person name="Lokyitsang Y."/>
            <person name="Lucien O."/>
            <person name="Lui A."/>
            <person name="Ma L.J."/>
            <person name="Mabbitt R."/>
            <person name="Macdonald J."/>
            <person name="Maclean C."/>
            <person name="Major J."/>
            <person name="Manning J."/>
            <person name="Marabella R."/>
            <person name="Maru K."/>
            <person name="Matthews C."/>
            <person name="Mauceli E."/>
            <person name="Mccarthy M."/>
            <person name="Mcdonough S."/>
            <person name="Mcghee T."/>
            <person name="Meldrim J."/>
            <person name="Meneus L."/>
            <person name="Mesirov J."/>
            <person name="Mihalev A."/>
            <person name="Mihova T."/>
            <person name="Mikkelsen T."/>
            <person name="Mlenga V."/>
            <person name="Moru K."/>
            <person name="Mozes J."/>
            <person name="Mulrain L."/>
            <person name="Munson G."/>
            <person name="Naylor J."/>
            <person name="Newes C."/>
            <person name="Nguyen C."/>
            <person name="Nguyen N."/>
            <person name="Nguyen T."/>
            <person name="Nicol R."/>
            <person name="Nielsen C."/>
            <person name="Nizzari M."/>
            <person name="Norbu C."/>
            <person name="Norbu N."/>
            <person name="O'donnell P."/>
            <person name="Okoawo O."/>
            <person name="O'leary S."/>
            <person name="Omotosho B."/>
            <person name="O'neill K."/>
            <person name="Osman S."/>
            <person name="Parker S."/>
            <person name="Perrin D."/>
            <person name="Phunkhang P."/>
            <person name="Piqani B."/>
            <person name="Purcell S."/>
            <person name="Rachupka T."/>
            <person name="Ramasamy U."/>
            <person name="Rameau R."/>
            <person name="Ray V."/>
            <person name="Raymond C."/>
            <person name="Retta R."/>
            <person name="Richardson S."/>
            <person name="Rise C."/>
            <person name="Rodriguez J."/>
            <person name="Rogers J."/>
            <person name="Rogov P."/>
            <person name="Rutman M."/>
            <person name="Schupbach R."/>
            <person name="Seaman C."/>
            <person name="Settipalli S."/>
            <person name="Sharpe T."/>
            <person name="Sheridan J."/>
            <person name="Sherpa N."/>
            <person name="Shi J."/>
            <person name="Smirnov S."/>
            <person name="Smith C."/>
            <person name="Sougnez C."/>
            <person name="Spencer B."/>
            <person name="Stalker J."/>
            <person name="Stange-thomann N."/>
            <person name="Stavropoulos S."/>
            <person name="Stetson K."/>
            <person name="Stone C."/>
            <person name="Stone S."/>
            <person name="Stubbs M."/>
            <person name="Talamas J."/>
            <person name="Tchuinga P."/>
            <person name="Tenzing P."/>
            <person name="Tesfaye S."/>
            <person name="Theodore J."/>
            <person name="Thoulutsang Y."/>
            <person name="Topham K."/>
            <person name="Towey S."/>
            <person name="Tsamla T."/>
            <person name="Tsomo N."/>
            <person name="Vallee D."/>
            <person name="Vassiliev H."/>
            <person name="Venkataraman V."/>
            <person name="Vinson J."/>
            <person name="Vo A."/>
            <person name="Wade C."/>
            <person name="Wang S."/>
            <person name="Wangchuk T."/>
            <person name="Wangdi T."/>
            <person name="Whittaker C."/>
            <person name="Wilkinson J."/>
            <person name="Wu Y."/>
            <person name="Wyman D."/>
            <person name="Yadav S."/>
            <person name="Yang S."/>
            <person name="Yang X."/>
            <person name="Yeager S."/>
            <person name="Yee E."/>
            <person name="Young G."/>
            <person name="Zainoun J."/>
            <person name="Zembeck L."/>
            <person name="Zimmer A."/>
            <person name="Zody M."/>
            <person name="Lander E."/>
        </authorList>
    </citation>
    <scope>NUCLEOTIDE SEQUENCE [LARGE SCALE GENOMIC DNA]</scope>
</reference>
<name>H2YEX9_CIOSA</name>
<dbReference type="InterPro" id="IPR000884">
    <property type="entry name" value="TSP1_rpt"/>
</dbReference>
<dbReference type="eggNOG" id="KOG3017">
    <property type="taxonomic scope" value="Eukaryota"/>
</dbReference>
<comment type="subcellular location">
    <subcellularLocation>
        <location evidence="1">Secreted</location>
    </subcellularLocation>
</comment>
<evidence type="ECO:0000256" key="6">
    <source>
        <dbReference type="SAM" id="MobiDB-lite"/>
    </source>
</evidence>
<feature type="domain" description="SCP" evidence="7">
    <location>
        <begin position="36"/>
        <end position="188"/>
    </location>
</feature>
<reference evidence="8" key="2">
    <citation type="submission" date="2025-08" db="UniProtKB">
        <authorList>
            <consortium name="Ensembl"/>
        </authorList>
    </citation>
    <scope>IDENTIFICATION</scope>
</reference>
<evidence type="ECO:0000256" key="4">
    <source>
        <dbReference type="ARBA" id="ARBA00022737"/>
    </source>
</evidence>
<reference evidence="8" key="3">
    <citation type="submission" date="2025-09" db="UniProtKB">
        <authorList>
            <consortium name="Ensembl"/>
        </authorList>
    </citation>
    <scope>IDENTIFICATION</scope>
</reference>
<evidence type="ECO:0000256" key="5">
    <source>
        <dbReference type="ARBA" id="ARBA00023157"/>
    </source>
</evidence>
<dbReference type="InParanoid" id="H2YEX9"/>
<dbReference type="HOGENOM" id="CLU_539222_0_0_1"/>
<dbReference type="AlphaFoldDB" id="H2YEX9"/>
<dbReference type="InterPro" id="IPR001283">
    <property type="entry name" value="CRISP-related"/>
</dbReference>
<dbReference type="PRINTS" id="PR00837">
    <property type="entry name" value="V5TPXLIKE"/>
</dbReference>
<organism evidence="8 9">
    <name type="scientific">Ciona savignyi</name>
    <name type="common">Pacific transparent sea squirt</name>
    <dbReference type="NCBI Taxonomy" id="51511"/>
    <lineage>
        <taxon>Eukaryota</taxon>
        <taxon>Metazoa</taxon>
        <taxon>Chordata</taxon>
        <taxon>Tunicata</taxon>
        <taxon>Ascidiacea</taxon>
        <taxon>Phlebobranchia</taxon>
        <taxon>Cionidae</taxon>
        <taxon>Ciona</taxon>
    </lineage>
</organism>
<dbReference type="GeneTree" id="ENSGT00940000165467"/>
<evidence type="ECO:0000313" key="9">
    <source>
        <dbReference type="Proteomes" id="UP000007875"/>
    </source>
</evidence>
<dbReference type="Pfam" id="PF00090">
    <property type="entry name" value="TSP_1"/>
    <property type="match status" value="4"/>
</dbReference>
<dbReference type="PANTHER" id="PTHR22906:SF43">
    <property type="entry name" value="PROPERDIN"/>
    <property type="match status" value="1"/>
</dbReference>
<dbReference type="InterPro" id="IPR018244">
    <property type="entry name" value="Allrgn_V5/Tpx1_CS"/>
</dbReference>
<dbReference type="SMART" id="SM00198">
    <property type="entry name" value="SCP"/>
    <property type="match status" value="1"/>
</dbReference>
<dbReference type="InterPro" id="IPR036383">
    <property type="entry name" value="TSP1_rpt_sf"/>
</dbReference>
<dbReference type="Pfam" id="PF00188">
    <property type="entry name" value="CAP"/>
    <property type="match status" value="1"/>
</dbReference>
<dbReference type="InterPro" id="IPR014044">
    <property type="entry name" value="CAP_dom"/>
</dbReference>
<dbReference type="Ensembl" id="ENSCSAVT00000003935.1">
    <property type="protein sequence ID" value="ENSCSAVP00000003877.1"/>
    <property type="gene ID" value="ENSCSAVG00000002291.1"/>
</dbReference>
<dbReference type="eggNOG" id="KOG4475">
    <property type="taxonomic scope" value="Eukaryota"/>
</dbReference>
<dbReference type="FunFam" id="2.20.100.10:FF:000001">
    <property type="entry name" value="semaphorin-5A isoform X1"/>
    <property type="match status" value="1"/>
</dbReference>
<dbReference type="PROSITE" id="PS01009">
    <property type="entry name" value="CRISP_1"/>
    <property type="match status" value="1"/>
</dbReference>
<dbReference type="PANTHER" id="PTHR22906">
    <property type="entry name" value="PROPERDIN"/>
    <property type="match status" value="1"/>
</dbReference>